<evidence type="ECO:0000313" key="3">
    <source>
        <dbReference type="Proteomes" id="UP000799767"/>
    </source>
</evidence>
<reference evidence="2" key="1">
    <citation type="journal article" date="2020" name="Stud. Mycol.">
        <title>101 Dothideomycetes genomes: a test case for predicting lifestyles and emergence of pathogens.</title>
        <authorList>
            <person name="Haridas S."/>
            <person name="Albert R."/>
            <person name="Binder M."/>
            <person name="Bloem J."/>
            <person name="Labutti K."/>
            <person name="Salamov A."/>
            <person name="Andreopoulos B."/>
            <person name="Baker S."/>
            <person name="Barry K."/>
            <person name="Bills G."/>
            <person name="Bluhm B."/>
            <person name="Cannon C."/>
            <person name="Castanera R."/>
            <person name="Culley D."/>
            <person name="Daum C."/>
            <person name="Ezra D."/>
            <person name="Gonzalez J."/>
            <person name="Henrissat B."/>
            <person name="Kuo A."/>
            <person name="Liang C."/>
            <person name="Lipzen A."/>
            <person name="Lutzoni F."/>
            <person name="Magnuson J."/>
            <person name="Mondo S."/>
            <person name="Nolan M."/>
            <person name="Ohm R."/>
            <person name="Pangilinan J."/>
            <person name="Park H.-J."/>
            <person name="Ramirez L."/>
            <person name="Alfaro M."/>
            <person name="Sun H."/>
            <person name="Tritt A."/>
            <person name="Yoshinaga Y."/>
            <person name="Zwiers L.-H."/>
            <person name="Turgeon B."/>
            <person name="Goodwin S."/>
            <person name="Spatafora J."/>
            <person name="Crous P."/>
            <person name="Grigoriev I."/>
        </authorList>
    </citation>
    <scope>NUCLEOTIDE SEQUENCE</scope>
    <source>
        <strain evidence="2">CBS 113389</strain>
    </source>
</reference>
<dbReference type="Proteomes" id="UP000799767">
    <property type="component" value="Unassembled WGS sequence"/>
</dbReference>
<feature type="region of interest" description="Disordered" evidence="1">
    <location>
        <begin position="142"/>
        <end position="206"/>
    </location>
</feature>
<name>A0A6A6PTY5_9PEZI</name>
<organism evidence="2 3">
    <name type="scientific">Neohortaea acidophila</name>
    <dbReference type="NCBI Taxonomy" id="245834"/>
    <lineage>
        <taxon>Eukaryota</taxon>
        <taxon>Fungi</taxon>
        <taxon>Dikarya</taxon>
        <taxon>Ascomycota</taxon>
        <taxon>Pezizomycotina</taxon>
        <taxon>Dothideomycetes</taxon>
        <taxon>Dothideomycetidae</taxon>
        <taxon>Mycosphaerellales</taxon>
        <taxon>Teratosphaeriaceae</taxon>
        <taxon>Neohortaea</taxon>
    </lineage>
</organism>
<dbReference type="EMBL" id="MU001635">
    <property type="protein sequence ID" value="KAF2483452.1"/>
    <property type="molecule type" value="Genomic_DNA"/>
</dbReference>
<dbReference type="AlphaFoldDB" id="A0A6A6PTY5"/>
<dbReference type="RefSeq" id="XP_033590022.1">
    <property type="nucleotide sequence ID" value="XM_033729595.1"/>
</dbReference>
<evidence type="ECO:0000313" key="2">
    <source>
        <dbReference type="EMBL" id="KAF2483452.1"/>
    </source>
</evidence>
<sequence>MIQQTKITELSPLTALHAAMPTKLRRLLPCFAKSKSRKDDDDEGIEITRLSSTITSPNPAHQQPTSSPSTNGAVQTPSTPAQTTWPYRGCLKPPSPPPNTNTSTDNDTDIDTIHPVRPKPSYSNIKLATQDRKKLFEMLRDPEKAPARKASHGVLAAKERGRGVGGEDGEAEWAEIVQGKDGGTSVVGDGGRADEVVGGSERPDGSLAAVEGANEAKVVCERPSVRVV</sequence>
<feature type="compositionally biased region" description="Polar residues" evidence="1">
    <location>
        <begin position="50"/>
        <end position="85"/>
    </location>
</feature>
<gene>
    <name evidence="2" type="ORF">BDY17DRAFT_147836</name>
</gene>
<keyword evidence="3" id="KW-1185">Reference proteome</keyword>
<dbReference type="GeneID" id="54470597"/>
<protein>
    <submittedName>
        <fullName evidence="2">Uncharacterized protein</fullName>
    </submittedName>
</protein>
<proteinExistence type="predicted"/>
<feature type="region of interest" description="Disordered" evidence="1">
    <location>
        <begin position="50"/>
        <end position="109"/>
    </location>
</feature>
<accession>A0A6A6PTY5</accession>
<evidence type="ECO:0000256" key="1">
    <source>
        <dbReference type="SAM" id="MobiDB-lite"/>
    </source>
</evidence>